<dbReference type="GO" id="GO:0005741">
    <property type="term" value="C:mitochondrial outer membrane"/>
    <property type="evidence" value="ECO:0007669"/>
    <property type="project" value="TreeGrafter"/>
</dbReference>
<dbReference type="STRING" id="109264.A0A1F8A7D0"/>
<keyword evidence="2" id="KW-0285">Flavoprotein</keyword>
<protein>
    <recommendedName>
        <fullName evidence="7">FAD-binding domain-containing protein</fullName>
    </recommendedName>
</protein>
<evidence type="ECO:0000313" key="9">
    <source>
        <dbReference type="Proteomes" id="UP000179179"/>
    </source>
</evidence>
<keyword evidence="9" id="KW-1185">Reference proteome</keyword>
<evidence type="ECO:0000313" key="8">
    <source>
        <dbReference type="EMBL" id="OGM47642.1"/>
    </source>
</evidence>
<keyword evidence="5" id="KW-0560">Oxidoreductase</keyword>
<proteinExistence type="predicted"/>
<accession>A0A1F8A7D0</accession>
<keyword evidence="4" id="KW-0521">NADP</keyword>
<organism evidence="8 9">
    <name type="scientific">Aspergillus bombycis</name>
    <dbReference type="NCBI Taxonomy" id="109264"/>
    <lineage>
        <taxon>Eukaryota</taxon>
        <taxon>Fungi</taxon>
        <taxon>Dikarya</taxon>
        <taxon>Ascomycota</taxon>
        <taxon>Pezizomycotina</taxon>
        <taxon>Eurotiomycetes</taxon>
        <taxon>Eurotiomycetidae</taxon>
        <taxon>Eurotiales</taxon>
        <taxon>Aspergillaceae</taxon>
        <taxon>Aspergillus</taxon>
    </lineage>
</organism>
<sequence length="552" mass="61031">MHLPLQAASQMDLTEVLRGTCSKSQIVPDRRHMNRPPPTRKASPPEISLETYLDAAVSMKNATSRQKVVVVGAGPVGCLAALYAAQRGDHVEVYELREGELVLLQLRRAAAPWRNLRLIPLLDPRMCHPSQCSTTSGAIGLVLSERGLSSIRGLQNPALLSLIEAKTVPMYGRMIHGRYPSGEQWQKAQNYDNVNGKFTNATDRLHLTNVLLDELERTANISVFFNHKFTGANLRTNQAFFQFGQGNLNPRHVDASFDMIIGADGAYSATRSQLMKHTPIDYQQKYDDIRWCEIQITEQAGSNQLSRNHLHIWPGRESMFVAVPAPGGTFTYTLFAPSSHYSAFCDSPSGVAAYFDTRFPGVSPDLVDPRSLQKQLMANPHLPLVGTKCSPYHSGHNAVLVGDAAHAVLPFYGQGLNAGMEDVSRLFEHLDNHGVYQCARSQIATARASALEAYSCQRVPDGHAIYDLSRANYLELRWGVLSSLHQLRKIVEEAICKYLPQLGWATQYTRVSFTTQSYSEIVRASASQERVLVLASAVLVATTVISACRLLV</sequence>
<comment type="cofactor">
    <cofactor evidence="1">
        <name>FAD</name>
        <dbReference type="ChEBI" id="CHEBI:57692"/>
    </cofactor>
</comment>
<evidence type="ECO:0000256" key="1">
    <source>
        <dbReference type="ARBA" id="ARBA00001974"/>
    </source>
</evidence>
<dbReference type="Gene3D" id="3.50.50.60">
    <property type="entry name" value="FAD/NAD(P)-binding domain"/>
    <property type="match status" value="1"/>
</dbReference>
<dbReference type="Proteomes" id="UP000179179">
    <property type="component" value="Unassembled WGS sequence"/>
</dbReference>
<dbReference type="PANTHER" id="PTHR46028">
    <property type="entry name" value="KYNURENINE 3-MONOOXYGENASE"/>
    <property type="match status" value="1"/>
</dbReference>
<evidence type="ECO:0000256" key="3">
    <source>
        <dbReference type="ARBA" id="ARBA00022827"/>
    </source>
</evidence>
<dbReference type="Pfam" id="PF01494">
    <property type="entry name" value="FAD_binding_3"/>
    <property type="match status" value="1"/>
</dbReference>
<feature type="domain" description="FAD-binding" evidence="7">
    <location>
        <begin position="194"/>
        <end position="432"/>
    </location>
</feature>
<dbReference type="OrthoDB" id="10053569at2759"/>
<evidence type="ECO:0000256" key="6">
    <source>
        <dbReference type="ARBA" id="ARBA00023033"/>
    </source>
</evidence>
<dbReference type="GO" id="GO:0070189">
    <property type="term" value="P:kynurenine metabolic process"/>
    <property type="evidence" value="ECO:0007669"/>
    <property type="project" value="TreeGrafter"/>
</dbReference>
<gene>
    <name evidence="8" type="ORF">ABOM_004313</name>
</gene>
<dbReference type="InterPro" id="IPR036188">
    <property type="entry name" value="FAD/NAD-bd_sf"/>
</dbReference>
<dbReference type="SUPFAM" id="SSF51905">
    <property type="entry name" value="FAD/NAD(P)-binding domain"/>
    <property type="match status" value="1"/>
</dbReference>
<evidence type="ECO:0000259" key="7">
    <source>
        <dbReference type="Pfam" id="PF01494"/>
    </source>
</evidence>
<name>A0A1F8A7D0_9EURO</name>
<dbReference type="GeneID" id="34447703"/>
<evidence type="ECO:0000256" key="4">
    <source>
        <dbReference type="ARBA" id="ARBA00022857"/>
    </source>
</evidence>
<reference evidence="8 9" key="1">
    <citation type="journal article" date="2016" name="Genome Biol. Evol.">
        <title>Draft genome sequence of an aflatoxigenic Aspergillus species, A. bombycis.</title>
        <authorList>
            <person name="Moore G.G."/>
            <person name="Mack B.M."/>
            <person name="Beltz S.B."/>
            <person name="Gilbert M.K."/>
        </authorList>
    </citation>
    <scope>NUCLEOTIDE SEQUENCE [LARGE SCALE GENOMIC DNA]</scope>
    <source>
        <strain evidence="9">NRRL 26010</strain>
    </source>
</reference>
<dbReference type="PRINTS" id="PR00420">
    <property type="entry name" value="RNGMNOXGNASE"/>
</dbReference>
<keyword evidence="6" id="KW-0503">Monooxygenase</keyword>
<keyword evidence="3" id="KW-0274">FAD</keyword>
<dbReference type="PANTHER" id="PTHR46028:SF2">
    <property type="entry name" value="KYNURENINE 3-MONOOXYGENASE"/>
    <property type="match status" value="1"/>
</dbReference>
<dbReference type="EMBL" id="LYCR01000021">
    <property type="protein sequence ID" value="OGM47642.1"/>
    <property type="molecule type" value="Genomic_DNA"/>
</dbReference>
<evidence type="ECO:0000256" key="2">
    <source>
        <dbReference type="ARBA" id="ARBA00022630"/>
    </source>
</evidence>
<dbReference type="GO" id="GO:0071949">
    <property type="term" value="F:FAD binding"/>
    <property type="evidence" value="ECO:0007669"/>
    <property type="project" value="InterPro"/>
</dbReference>
<dbReference type="RefSeq" id="XP_022391359.1">
    <property type="nucleotide sequence ID" value="XM_022531443.1"/>
</dbReference>
<dbReference type="InterPro" id="IPR002938">
    <property type="entry name" value="FAD-bd"/>
</dbReference>
<comment type="caution">
    <text evidence="8">The sequence shown here is derived from an EMBL/GenBank/DDBJ whole genome shotgun (WGS) entry which is preliminary data.</text>
</comment>
<dbReference type="GO" id="GO:0004502">
    <property type="term" value="F:kynurenine 3-monooxygenase activity"/>
    <property type="evidence" value="ECO:0007669"/>
    <property type="project" value="TreeGrafter"/>
</dbReference>
<dbReference type="AlphaFoldDB" id="A0A1F8A7D0"/>
<evidence type="ECO:0000256" key="5">
    <source>
        <dbReference type="ARBA" id="ARBA00023002"/>
    </source>
</evidence>